<dbReference type="InterPro" id="IPR003598">
    <property type="entry name" value="Ig_sub2"/>
</dbReference>
<dbReference type="GO" id="GO:0016020">
    <property type="term" value="C:membrane"/>
    <property type="evidence" value="ECO:0007669"/>
    <property type="project" value="UniProtKB-SubCell"/>
</dbReference>
<dbReference type="PANTHER" id="PTHR12080">
    <property type="entry name" value="SIGNALING LYMPHOCYTIC ACTIVATION MOLECULE"/>
    <property type="match status" value="1"/>
</dbReference>
<dbReference type="SMART" id="SM00408">
    <property type="entry name" value="IGc2"/>
    <property type="match status" value="2"/>
</dbReference>
<proteinExistence type="predicted"/>
<evidence type="ECO:0000256" key="1">
    <source>
        <dbReference type="ARBA" id="ARBA00004370"/>
    </source>
</evidence>
<sequence>MLVCQLSELLGTGWVLLAAENKRKGISALLSKDRGARRTRRVAHGAKPKSLLWLELYCDSWLLVSLQWAAGAGGPLERKAAAVGSSVLLPVPDNVTHIHSVQWEYLNGTESRSILQHYGGSHSPAIHAPYVGRAIFHPSNGSLLLEDVQETDSGIYKVTINLGERESLKIQLEVLKPVSHPQLRSSALVAQSTVEVLCDVAEGRVDTITWKKDGQPLPPDRGFYLSSSISVLYLRKVKKSDCGSYSCNASNGISWQEASLNVTIAGLSPALQDVLRIAVVAVAFAATSGWGLIFPVCQSEKQRIRGELWRWLSVYTSGLVCISSVLASTAGILWMREEGPSIAFILPEILLAYVVVVTFLVSATVTFQPEKLIHLKSKTVQRTMGYAAPGGVVSVVMTTSFLIKNIYHRHEQGCTEFVDVTTLAVSTAAVSALPILAIFLRYLLSCRSHNSGMAERGT</sequence>
<reference evidence="7" key="2">
    <citation type="submission" date="2025-09" db="UniProtKB">
        <authorList>
            <consortium name="Ensembl"/>
        </authorList>
    </citation>
    <scope>IDENTIFICATION</scope>
</reference>
<evidence type="ECO:0000256" key="2">
    <source>
        <dbReference type="ARBA" id="ARBA00022729"/>
    </source>
</evidence>
<feature type="transmembrane region" description="Helical" evidence="5">
    <location>
        <begin position="274"/>
        <end position="296"/>
    </location>
</feature>
<keyword evidence="3 5" id="KW-0472">Membrane</keyword>
<dbReference type="InterPro" id="IPR003599">
    <property type="entry name" value="Ig_sub"/>
</dbReference>
<evidence type="ECO:0000256" key="4">
    <source>
        <dbReference type="ARBA" id="ARBA00023180"/>
    </source>
</evidence>
<protein>
    <submittedName>
        <fullName evidence="7">Uncharacterized LOC112987764</fullName>
    </submittedName>
</protein>
<dbReference type="InterPro" id="IPR013783">
    <property type="entry name" value="Ig-like_fold"/>
</dbReference>
<evidence type="ECO:0000256" key="3">
    <source>
        <dbReference type="ARBA" id="ARBA00023136"/>
    </source>
</evidence>
<evidence type="ECO:0000259" key="6">
    <source>
        <dbReference type="PROSITE" id="PS50835"/>
    </source>
</evidence>
<dbReference type="Gene3D" id="2.60.40.10">
    <property type="entry name" value="Immunoglobulins"/>
    <property type="match status" value="2"/>
</dbReference>
<feature type="transmembrane region" description="Helical" evidence="5">
    <location>
        <begin position="384"/>
        <end position="403"/>
    </location>
</feature>
<dbReference type="SUPFAM" id="SSF48726">
    <property type="entry name" value="Immunoglobulin"/>
    <property type="match status" value="2"/>
</dbReference>
<dbReference type="Pfam" id="PF13927">
    <property type="entry name" value="Ig_3"/>
    <property type="match status" value="1"/>
</dbReference>
<feature type="domain" description="Ig-like" evidence="6">
    <location>
        <begin position="181"/>
        <end position="263"/>
    </location>
</feature>
<dbReference type="InterPro" id="IPR013106">
    <property type="entry name" value="Ig_V-set"/>
</dbReference>
<dbReference type="Ensembl" id="ENSDNVT00000003253.1">
    <property type="protein sequence ID" value="ENSDNVP00000002703.1"/>
    <property type="gene ID" value="ENSDNVG00000001945.1"/>
</dbReference>
<feature type="transmembrane region" description="Helical" evidence="5">
    <location>
        <begin position="341"/>
        <end position="363"/>
    </location>
</feature>
<dbReference type="AlphaFoldDB" id="A0A8C4J3V8"/>
<dbReference type="PANTHER" id="PTHR12080:SF59">
    <property type="entry name" value="HEPATIC AND GLIAL CELL ADHESION MOLECULE"/>
    <property type="match status" value="1"/>
</dbReference>
<dbReference type="InterPro" id="IPR036179">
    <property type="entry name" value="Ig-like_dom_sf"/>
</dbReference>
<reference evidence="7" key="1">
    <citation type="submission" date="2025-08" db="UniProtKB">
        <authorList>
            <consortium name="Ensembl"/>
        </authorList>
    </citation>
    <scope>IDENTIFICATION</scope>
</reference>
<feature type="transmembrane region" description="Helical" evidence="5">
    <location>
        <begin position="308"/>
        <end position="335"/>
    </location>
</feature>
<keyword evidence="5" id="KW-0812">Transmembrane</keyword>
<dbReference type="PROSITE" id="PS50835">
    <property type="entry name" value="IG_LIKE"/>
    <property type="match status" value="1"/>
</dbReference>
<name>A0A8C4J3V8_DRONO</name>
<evidence type="ECO:0000256" key="5">
    <source>
        <dbReference type="SAM" id="Phobius"/>
    </source>
</evidence>
<dbReference type="CDD" id="cd00096">
    <property type="entry name" value="Ig"/>
    <property type="match status" value="1"/>
</dbReference>
<dbReference type="Pfam" id="PF07686">
    <property type="entry name" value="V-set"/>
    <property type="match status" value="1"/>
</dbReference>
<keyword evidence="5" id="KW-1133">Transmembrane helix</keyword>
<comment type="subcellular location">
    <subcellularLocation>
        <location evidence="1">Membrane</location>
    </subcellularLocation>
</comment>
<dbReference type="Proteomes" id="UP000694423">
    <property type="component" value="Unplaced"/>
</dbReference>
<gene>
    <name evidence="7" type="primary">LOC112987764</name>
</gene>
<keyword evidence="2" id="KW-0732">Signal</keyword>
<dbReference type="GO" id="GO:0005911">
    <property type="term" value="C:cell-cell junction"/>
    <property type="evidence" value="ECO:0007669"/>
    <property type="project" value="TreeGrafter"/>
</dbReference>
<dbReference type="InterPro" id="IPR015631">
    <property type="entry name" value="CD2/SLAM_rcpt"/>
</dbReference>
<keyword evidence="8" id="KW-1185">Reference proteome</keyword>
<dbReference type="SMART" id="SM00409">
    <property type="entry name" value="IG"/>
    <property type="match status" value="2"/>
</dbReference>
<dbReference type="InterPro" id="IPR007110">
    <property type="entry name" value="Ig-like_dom"/>
</dbReference>
<evidence type="ECO:0000313" key="7">
    <source>
        <dbReference type="Ensembl" id="ENSDNVP00000002703.1"/>
    </source>
</evidence>
<feature type="transmembrane region" description="Helical" evidence="5">
    <location>
        <begin position="423"/>
        <end position="444"/>
    </location>
</feature>
<keyword evidence="4" id="KW-0325">Glycoprotein</keyword>
<accession>A0A8C4J3V8</accession>
<organism evidence="7 8">
    <name type="scientific">Dromaius novaehollandiae</name>
    <name type="common">Emu</name>
    <dbReference type="NCBI Taxonomy" id="8790"/>
    <lineage>
        <taxon>Eukaryota</taxon>
        <taxon>Metazoa</taxon>
        <taxon>Chordata</taxon>
        <taxon>Craniata</taxon>
        <taxon>Vertebrata</taxon>
        <taxon>Euteleostomi</taxon>
        <taxon>Archelosauria</taxon>
        <taxon>Archosauria</taxon>
        <taxon>Dinosauria</taxon>
        <taxon>Saurischia</taxon>
        <taxon>Theropoda</taxon>
        <taxon>Coelurosauria</taxon>
        <taxon>Aves</taxon>
        <taxon>Palaeognathae</taxon>
        <taxon>Casuariiformes</taxon>
        <taxon>Dromaiidae</taxon>
        <taxon>Dromaius</taxon>
    </lineage>
</organism>
<evidence type="ECO:0000313" key="8">
    <source>
        <dbReference type="Proteomes" id="UP000694423"/>
    </source>
</evidence>